<keyword evidence="5" id="KW-0808">Transferase</keyword>
<dbReference type="InterPro" id="IPR003594">
    <property type="entry name" value="HATPase_dom"/>
</dbReference>
<feature type="coiled-coil region" evidence="11">
    <location>
        <begin position="183"/>
        <end position="210"/>
    </location>
</feature>
<keyword evidence="16" id="KW-1185">Reference proteome</keyword>
<gene>
    <name evidence="15" type="ORF">HNO88_004269</name>
</gene>
<evidence type="ECO:0000256" key="1">
    <source>
        <dbReference type="ARBA" id="ARBA00000085"/>
    </source>
</evidence>
<feature type="domain" description="HAMP" evidence="14">
    <location>
        <begin position="149"/>
        <end position="202"/>
    </location>
</feature>
<organism evidence="15 16">
    <name type="scientific">Novosphingobium chloroacetimidivorans</name>
    <dbReference type="NCBI Taxonomy" id="1428314"/>
    <lineage>
        <taxon>Bacteria</taxon>
        <taxon>Pseudomonadati</taxon>
        <taxon>Pseudomonadota</taxon>
        <taxon>Alphaproteobacteria</taxon>
        <taxon>Sphingomonadales</taxon>
        <taxon>Sphingomonadaceae</taxon>
        <taxon>Novosphingobium</taxon>
    </lineage>
</organism>
<evidence type="ECO:0000313" key="15">
    <source>
        <dbReference type="EMBL" id="MBB4860923.1"/>
    </source>
</evidence>
<keyword evidence="4" id="KW-0597">Phosphoprotein</keyword>
<feature type="transmembrane region" description="Helical" evidence="12">
    <location>
        <begin position="128"/>
        <end position="152"/>
    </location>
</feature>
<dbReference type="PROSITE" id="PS50109">
    <property type="entry name" value="HIS_KIN"/>
    <property type="match status" value="1"/>
</dbReference>
<dbReference type="Gene3D" id="6.10.340.10">
    <property type="match status" value="1"/>
</dbReference>
<protein>
    <recommendedName>
        <fullName evidence="3">histidine kinase</fullName>
        <ecNumber evidence="3">2.7.13.3</ecNumber>
    </recommendedName>
</protein>
<keyword evidence="9" id="KW-0902">Two-component regulatory system</keyword>
<dbReference type="Proteomes" id="UP000555448">
    <property type="component" value="Unassembled WGS sequence"/>
</dbReference>
<evidence type="ECO:0000256" key="4">
    <source>
        <dbReference type="ARBA" id="ARBA00022553"/>
    </source>
</evidence>
<dbReference type="RefSeq" id="WP_312857148.1">
    <property type="nucleotide sequence ID" value="NZ_JACHLR010000037.1"/>
</dbReference>
<evidence type="ECO:0000256" key="11">
    <source>
        <dbReference type="SAM" id="Coils"/>
    </source>
</evidence>
<keyword evidence="6 12" id="KW-0812">Transmembrane</keyword>
<dbReference type="CDD" id="cd00082">
    <property type="entry name" value="HisKA"/>
    <property type="match status" value="1"/>
</dbReference>
<dbReference type="Pfam" id="PF02518">
    <property type="entry name" value="HATPase_c"/>
    <property type="match status" value="1"/>
</dbReference>
<reference evidence="15 16" key="1">
    <citation type="submission" date="2020-08" db="EMBL/GenBank/DDBJ databases">
        <title>Functional genomics of gut bacteria from endangered species of beetles.</title>
        <authorList>
            <person name="Carlos-Shanley C."/>
        </authorList>
    </citation>
    <scope>NUCLEOTIDE SEQUENCE [LARGE SCALE GENOMIC DNA]</scope>
    <source>
        <strain evidence="15 16">S00245</strain>
    </source>
</reference>
<evidence type="ECO:0000256" key="10">
    <source>
        <dbReference type="ARBA" id="ARBA00023136"/>
    </source>
</evidence>
<dbReference type="SMART" id="SM00388">
    <property type="entry name" value="HisKA"/>
    <property type="match status" value="1"/>
</dbReference>
<dbReference type="PRINTS" id="PR00344">
    <property type="entry name" value="BCTRLSENSOR"/>
</dbReference>
<dbReference type="GO" id="GO:0000155">
    <property type="term" value="F:phosphorelay sensor kinase activity"/>
    <property type="evidence" value="ECO:0007669"/>
    <property type="project" value="InterPro"/>
</dbReference>
<feature type="domain" description="Histidine kinase" evidence="13">
    <location>
        <begin position="210"/>
        <end position="420"/>
    </location>
</feature>
<evidence type="ECO:0000256" key="6">
    <source>
        <dbReference type="ARBA" id="ARBA00022692"/>
    </source>
</evidence>
<accession>A0A7W7KEV6</accession>
<comment type="subcellular location">
    <subcellularLocation>
        <location evidence="2">Membrane</location>
    </subcellularLocation>
</comment>
<dbReference type="InterPro" id="IPR036097">
    <property type="entry name" value="HisK_dim/P_sf"/>
</dbReference>
<dbReference type="PANTHER" id="PTHR45436">
    <property type="entry name" value="SENSOR HISTIDINE KINASE YKOH"/>
    <property type="match status" value="1"/>
</dbReference>
<evidence type="ECO:0000256" key="9">
    <source>
        <dbReference type="ARBA" id="ARBA00023012"/>
    </source>
</evidence>
<sequence length="420" mass="44811">MGAVLRAQSRAQAIAVAETMRDDLMTIYMQGGLPALTHAITVRTAPTSGHPAVLSVSDAAGNPLAGNLAERSHLPLAKTYALVKALRSGRRVPEAMFLQATRLNGGGLLVTGTVVESDRQFIALLERATLVALGLSILFAAFAAFVSTRLIVNRLQATITTLGLVREGNLSRRVPADATGDAFARLGTEVNQALDRVEALNAELQIATDSLAHDLKSPLTRMQSALYRTARIVTEPAAQTAVDQALAESERLLAMIETALSITRAEAGLGTESFKPTDLADMLATIIEIYAPVMEDEGRAIVMFASDRVTLSIHRQLMDQAIGNLVDNAIKYGDGTITLSMVAHEGRITIAVADEGGGIPEHQRERALRRFARLDEARGGWGAGLGLSLVQAVAHLHDGEVELRDNQPGLEVAIVLKLDQ</sequence>
<dbReference type="Gene3D" id="1.10.287.130">
    <property type="match status" value="1"/>
</dbReference>
<evidence type="ECO:0000259" key="13">
    <source>
        <dbReference type="PROSITE" id="PS50109"/>
    </source>
</evidence>
<dbReference type="SMART" id="SM00387">
    <property type="entry name" value="HATPase_c"/>
    <property type="match status" value="1"/>
</dbReference>
<evidence type="ECO:0000259" key="14">
    <source>
        <dbReference type="PROSITE" id="PS50885"/>
    </source>
</evidence>
<evidence type="ECO:0000256" key="8">
    <source>
        <dbReference type="ARBA" id="ARBA00022989"/>
    </source>
</evidence>
<evidence type="ECO:0000256" key="3">
    <source>
        <dbReference type="ARBA" id="ARBA00012438"/>
    </source>
</evidence>
<dbReference type="InterPro" id="IPR005467">
    <property type="entry name" value="His_kinase_dom"/>
</dbReference>
<dbReference type="EMBL" id="JACHLR010000037">
    <property type="protein sequence ID" value="MBB4860923.1"/>
    <property type="molecule type" value="Genomic_DNA"/>
</dbReference>
<evidence type="ECO:0000313" key="16">
    <source>
        <dbReference type="Proteomes" id="UP000555448"/>
    </source>
</evidence>
<dbReference type="SMART" id="SM00304">
    <property type="entry name" value="HAMP"/>
    <property type="match status" value="1"/>
</dbReference>
<dbReference type="EC" id="2.7.13.3" evidence="3"/>
<proteinExistence type="predicted"/>
<keyword evidence="10 12" id="KW-0472">Membrane</keyword>
<dbReference type="CDD" id="cd00075">
    <property type="entry name" value="HATPase"/>
    <property type="match status" value="1"/>
</dbReference>
<dbReference type="InterPro" id="IPR036890">
    <property type="entry name" value="HATPase_C_sf"/>
</dbReference>
<keyword evidence="7 15" id="KW-0418">Kinase</keyword>
<comment type="catalytic activity">
    <reaction evidence="1">
        <text>ATP + protein L-histidine = ADP + protein N-phospho-L-histidine.</text>
        <dbReference type="EC" id="2.7.13.3"/>
    </reaction>
</comment>
<dbReference type="PROSITE" id="PS50885">
    <property type="entry name" value="HAMP"/>
    <property type="match status" value="1"/>
</dbReference>
<dbReference type="InterPro" id="IPR004358">
    <property type="entry name" value="Sig_transdc_His_kin-like_C"/>
</dbReference>
<evidence type="ECO:0000256" key="12">
    <source>
        <dbReference type="SAM" id="Phobius"/>
    </source>
</evidence>
<evidence type="ECO:0000256" key="7">
    <source>
        <dbReference type="ARBA" id="ARBA00022777"/>
    </source>
</evidence>
<dbReference type="InterPro" id="IPR003660">
    <property type="entry name" value="HAMP_dom"/>
</dbReference>
<comment type="caution">
    <text evidence="15">The sequence shown here is derived from an EMBL/GenBank/DDBJ whole genome shotgun (WGS) entry which is preliminary data.</text>
</comment>
<keyword evidence="8 12" id="KW-1133">Transmembrane helix</keyword>
<dbReference type="AlphaFoldDB" id="A0A7W7KEV6"/>
<evidence type="ECO:0000256" key="5">
    <source>
        <dbReference type="ARBA" id="ARBA00022679"/>
    </source>
</evidence>
<name>A0A7W7KEV6_9SPHN</name>
<dbReference type="GO" id="GO:0005886">
    <property type="term" value="C:plasma membrane"/>
    <property type="evidence" value="ECO:0007669"/>
    <property type="project" value="TreeGrafter"/>
</dbReference>
<dbReference type="InterPro" id="IPR003661">
    <property type="entry name" value="HisK_dim/P_dom"/>
</dbReference>
<dbReference type="PANTHER" id="PTHR45436:SF8">
    <property type="entry name" value="HISTIDINE KINASE"/>
    <property type="match status" value="1"/>
</dbReference>
<dbReference type="SUPFAM" id="SSF47384">
    <property type="entry name" value="Homodimeric domain of signal transducing histidine kinase"/>
    <property type="match status" value="1"/>
</dbReference>
<evidence type="ECO:0000256" key="2">
    <source>
        <dbReference type="ARBA" id="ARBA00004370"/>
    </source>
</evidence>
<dbReference type="SUPFAM" id="SSF55874">
    <property type="entry name" value="ATPase domain of HSP90 chaperone/DNA topoisomerase II/histidine kinase"/>
    <property type="match status" value="1"/>
</dbReference>
<dbReference type="Gene3D" id="3.30.565.10">
    <property type="entry name" value="Histidine kinase-like ATPase, C-terminal domain"/>
    <property type="match status" value="1"/>
</dbReference>
<dbReference type="InterPro" id="IPR050428">
    <property type="entry name" value="TCS_sensor_his_kinase"/>
</dbReference>
<keyword evidence="11" id="KW-0175">Coiled coil</keyword>